<dbReference type="EMBL" id="FOJU01000002">
    <property type="protein sequence ID" value="SFA88158.1"/>
    <property type="molecule type" value="Genomic_DNA"/>
</dbReference>
<keyword evidence="1" id="KW-0732">Signal</keyword>
<evidence type="ECO:0000313" key="2">
    <source>
        <dbReference type="EMBL" id="SFA88158.1"/>
    </source>
</evidence>
<accession>A0A1I0WIV0</accession>
<evidence type="ECO:0000313" key="3">
    <source>
        <dbReference type="Proteomes" id="UP000198796"/>
    </source>
</evidence>
<dbReference type="OrthoDB" id="7871237at2"/>
<feature type="signal peptide" evidence="1">
    <location>
        <begin position="1"/>
        <end position="18"/>
    </location>
</feature>
<dbReference type="RefSeq" id="WP_092062389.1">
    <property type="nucleotide sequence ID" value="NZ_FOJU01000002.1"/>
</dbReference>
<sequence length="84" mass="8653">MRALLAALVALAATTATADQTTGKVVSFDARSKVLVMADKTVWELGSVALLPEGITTGDTLQLTYETAGEDGLTSIDLVEKIGG</sequence>
<proteinExistence type="predicted"/>
<evidence type="ECO:0008006" key="4">
    <source>
        <dbReference type="Google" id="ProtNLM"/>
    </source>
</evidence>
<evidence type="ECO:0000256" key="1">
    <source>
        <dbReference type="SAM" id="SignalP"/>
    </source>
</evidence>
<protein>
    <recommendedName>
        <fullName evidence="4">DUF1344 domain-containing protein</fullName>
    </recommendedName>
</protein>
<dbReference type="AlphaFoldDB" id="A0A1I0WIV0"/>
<reference evidence="2 3" key="1">
    <citation type="submission" date="2016-10" db="EMBL/GenBank/DDBJ databases">
        <authorList>
            <person name="de Groot N.N."/>
        </authorList>
    </citation>
    <scope>NUCLEOTIDE SEQUENCE [LARGE SCALE GENOMIC DNA]</scope>
    <source>
        <strain evidence="2 3">DSM 29316</strain>
    </source>
</reference>
<name>A0A1I0WIV0_9RHOB</name>
<feature type="chain" id="PRO_5011458174" description="DUF1344 domain-containing protein" evidence="1">
    <location>
        <begin position="19"/>
        <end position="84"/>
    </location>
</feature>
<keyword evidence="3" id="KW-1185">Reference proteome</keyword>
<dbReference type="Proteomes" id="UP000198796">
    <property type="component" value="Unassembled WGS sequence"/>
</dbReference>
<gene>
    <name evidence="2" type="ORF">SAMN05421688_1445</name>
</gene>
<organism evidence="2 3">
    <name type="scientific">Poseidonocella pacifica</name>
    <dbReference type="NCBI Taxonomy" id="871651"/>
    <lineage>
        <taxon>Bacteria</taxon>
        <taxon>Pseudomonadati</taxon>
        <taxon>Pseudomonadota</taxon>
        <taxon>Alphaproteobacteria</taxon>
        <taxon>Rhodobacterales</taxon>
        <taxon>Roseobacteraceae</taxon>
        <taxon>Poseidonocella</taxon>
    </lineage>
</organism>